<organism evidence="2 3">
    <name type="scientific">Pontibacter virosus</name>
    <dbReference type="NCBI Taxonomy" id="1765052"/>
    <lineage>
        <taxon>Bacteria</taxon>
        <taxon>Pseudomonadati</taxon>
        <taxon>Bacteroidota</taxon>
        <taxon>Cytophagia</taxon>
        <taxon>Cytophagales</taxon>
        <taxon>Hymenobacteraceae</taxon>
        <taxon>Pontibacter</taxon>
    </lineage>
</organism>
<dbReference type="AlphaFoldDB" id="A0A2U1AZD0"/>
<accession>A0A2U1AZD0</accession>
<protein>
    <submittedName>
        <fullName evidence="2">Uncharacterized protein</fullName>
    </submittedName>
</protein>
<feature type="compositionally biased region" description="Basic and acidic residues" evidence="1">
    <location>
        <begin position="34"/>
        <end position="61"/>
    </location>
</feature>
<feature type="region of interest" description="Disordered" evidence="1">
    <location>
        <begin position="1"/>
        <end position="86"/>
    </location>
</feature>
<dbReference type="RefSeq" id="WP_116542842.1">
    <property type="nucleotide sequence ID" value="NZ_QEKI01000004.1"/>
</dbReference>
<keyword evidence="3" id="KW-1185">Reference proteome</keyword>
<comment type="caution">
    <text evidence="2">The sequence shown here is derived from an EMBL/GenBank/DDBJ whole genome shotgun (WGS) entry which is preliminary data.</text>
</comment>
<feature type="compositionally biased region" description="Basic and acidic residues" evidence="1">
    <location>
        <begin position="1"/>
        <end position="25"/>
    </location>
</feature>
<evidence type="ECO:0000313" key="2">
    <source>
        <dbReference type="EMBL" id="PVY41794.1"/>
    </source>
</evidence>
<gene>
    <name evidence="2" type="ORF">C8E01_104166</name>
</gene>
<evidence type="ECO:0000313" key="3">
    <source>
        <dbReference type="Proteomes" id="UP000245466"/>
    </source>
</evidence>
<name>A0A2U1AZD0_9BACT</name>
<feature type="compositionally biased region" description="Basic and acidic residues" evidence="1">
    <location>
        <begin position="70"/>
        <end position="80"/>
    </location>
</feature>
<evidence type="ECO:0000256" key="1">
    <source>
        <dbReference type="SAM" id="MobiDB-lite"/>
    </source>
</evidence>
<sequence>MKNQDNFHEKKRDSGHLGKDSDKKKVSGKPAPKSADRESENTPPDHEVYVDLEPDELHIGDEEIEIEDVSDLREKDTDKGKNKKKK</sequence>
<reference evidence="2 3" key="1">
    <citation type="submission" date="2018-04" db="EMBL/GenBank/DDBJ databases">
        <title>Genomic Encyclopedia of Type Strains, Phase IV (KMG-IV): sequencing the most valuable type-strain genomes for metagenomic binning, comparative biology and taxonomic classification.</title>
        <authorList>
            <person name="Goeker M."/>
        </authorList>
    </citation>
    <scope>NUCLEOTIDE SEQUENCE [LARGE SCALE GENOMIC DNA]</scope>
    <source>
        <strain evidence="2 3">DSM 100231</strain>
    </source>
</reference>
<dbReference type="OrthoDB" id="853741at2"/>
<dbReference type="Proteomes" id="UP000245466">
    <property type="component" value="Unassembled WGS sequence"/>
</dbReference>
<proteinExistence type="predicted"/>
<dbReference type="EMBL" id="QEKI01000004">
    <property type="protein sequence ID" value="PVY41794.1"/>
    <property type="molecule type" value="Genomic_DNA"/>
</dbReference>